<dbReference type="GeneID" id="16994683"/>
<protein>
    <submittedName>
        <fullName evidence="2">Uncharacterized protein</fullName>
    </submittedName>
</protein>
<gene>
    <name evidence="2" type="ORF">CYME_CML245C</name>
</gene>
<dbReference type="HOGENOM" id="CLU_276754_0_0_1"/>
<dbReference type="KEGG" id="cme:CYME_CML245C"/>
<evidence type="ECO:0000256" key="1">
    <source>
        <dbReference type="SAM" id="MobiDB-lite"/>
    </source>
</evidence>
<feature type="region of interest" description="Disordered" evidence="1">
    <location>
        <begin position="79"/>
        <end position="120"/>
    </location>
</feature>
<dbReference type="Gramene" id="CML245CT">
    <property type="protein sequence ID" value="CML245CT"/>
    <property type="gene ID" value="CML245C"/>
</dbReference>
<sequence length="1149" mass="124958">MQIPENTDHVQLELEARRRPGRPPVHVWVDLPDELLSPEQKRKKRAILLRRARQQRLYERRKLLRAGIVSTPSEKAVIPPSCEHAAGAPPASRSQAQAERIDGEPRSMSADSGQFSGRANVESGVEDTWTAELSYTNAPSGARKNLEGQKIFAGRPQLLPTPGHMGFRTTDTQKRNWEGAFPDGNKPSGIRLEPMRGALACSKPSLNAPHDTDGAHIDSRYPDASLMKHAKDGVFVAQPTPLEGGSYPCYRGAWEGPSREALRIHPVTSCALTSAGAPGYVSAYGEITAAQLVPSYVMPAAALMGIKQGAPAIAGKASVHIGKAALPSVVPASPGTYGESRGIREPQQTPGMTGSVLVMSPVTPPDLDVKHLEMSSSQAWITKGSNERHGQSYLTRPTVQGLRTDQISVEGQGRGTNICDANGMLLKAGHQGAHQETLHRTKAEAEVWGDVSTPRLLESRVRTAGTLRNISTADMRVFQPDALLKLYHSVSDFEQRLFVRLTLPPACIDEELVAVLVSDEENPSVLKESDESASGSGGRHLEENATGQEQSHKHEAGKRRAIASALSVFVDHGLLRRASSCYIANASWREFVQSVVANDPEQVAHVSREVRERFCAESCDAQRRFVVWILDRFIRDAPALPNGLHFDDQVGSCIQAWFAESKNLLAALAFASAQRSRALSQLLIRGYSVMRMCISPEVRVNYLRQALALLHRTPDSESIYESSDAASSGLASERQQCMLVKYMPQSEEEALLLQLLGASLVDMLHVEEAEQPLCQALRYFIGALARQLGVSDATIEKIDDLCLDEEIALIQSGFCAGGNAPSKKPAPQATELTRKCQARMALLRLDMLLELYQRKAADQTSDVSYVTSEPRSVSASQSPSAASEASPRWKEDTACAVHQQNASNPRELLQCCVVSLLLLSLRIGLEGSRSEACDLLYMCLHILHALGFSRSTHAAATLLSLAGTYLTSGQLMRARDVCHRALDVLREGSFTHTPVYADALGMVGAIELIEGLHPAAAEHFSAALKVLDSWLDTYGGLPHEHCLNSPDDVQYLPLQHCQELHLWLSIGLARTCRAQQQHEAAERIASAAMTCWRRIVAVAAVDAAPTPKPCVSLGAANASIPSPSSSAYMEAVSLLPPVFQDFGNLRHIY</sequence>
<dbReference type="OrthoDB" id="10615594at2759"/>
<accession>M1VDJ2</accession>
<keyword evidence="3" id="KW-1185">Reference proteome</keyword>
<feature type="region of interest" description="Disordered" evidence="1">
    <location>
        <begin position="524"/>
        <end position="556"/>
    </location>
</feature>
<dbReference type="EMBL" id="AP006494">
    <property type="protein sequence ID" value="BAM80832.1"/>
    <property type="molecule type" value="Genomic_DNA"/>
</dbReference>
<dbReference type="InterPro" id="IPR011990">
    <property type="entry name" value="TPR-like_helical_dom_sf"/>
</dbReference>
<dbReference type="Proteomes" id="UP000007014">
    <property type="component" value="Chromosome 12"/>
</dbReference>
<organism evidence="2 3">
    <name type="scientific">Cyanidioschyzon merolae (strain NIES-3377 / 10D)</name>
    <name type="common">Unicellular red alga</name>
    <dbReference type="NCBI Taxonomy" id="280699"/>
    <lineage>
        <taxon>Eukaryota</taxon>
        <taxon>Rhodophyta</taxon>
        <taxon>Bangiophyceae</taxon>
        <taxon>Cyanidiales</taxon>
        <taxon>Cyanidiaceae</taxon>
        <taxon>Cyanidioschyzon</taxon>
    </lineage>
</organism>
<feature type="compositionally biased region" description="Low complexity" evidence="1">
    <location>
        <begin position="868"/>
        <end position="886"/>
    </location>
</feature>
<name>M1VDJ2_CYAM1</name>
<reference evidence="2 3" key="1">
    <citation type="journal article" date="2004" name="Nature">
        <title>Genome sequence of the ultrasmall unicellular red alga Cyanidioschyzon merolae 10D.</title>
        <authorList>
            <person name="Matsuzaki M."/>
            <person name="Misumi O."/>
            <person name="Shin-i T."/>
            <person name="Maruyama S."/>
            <person name="Takahara M."/>
            <person name="Miyagishima S."/>
            <person name="Mori T."/>
            <person name="Nishida K."/>
            <person name="Yagisawa F."/>
            <person name="Nishida K."/>
            <person name="Yoshida Y."/>
            <person name="Nishimura Y."/>
            <person name="Nakao S."/>
            <person name="Kobayashi T."/>
            <person name="Momoyama Y."/>
            <person name="Higashiyama T."/>
            <person name="Minoda A."/>
            <person name="Sano M."/>
            <person name="Nomoto H."/>
            <person name="Oishi K."/>
            <person name="Hayashi H."/>
            <person name="Ohta F."/>
            <person name="Nishizaka S."/>
            <person name="Haga S."/>
            <person name="Miura S."/>
            <person name="Morishita T."/>
            <person name="Kabeya Y."/>
            <person name="Terasawa K."/>
            <person name="Suzuki Y."/>
            <person name="Ishii Y."/>
            <person name="Asakawa S."/>
            <person name="Takano H."/>
            <person name="Ohta N."/>
            <person name="Kuroiwa H."/>
            <person name="Tanaka K."/>
            <person name="Shimizu N."/>
            <person name="Sugano S."/>
            <person name="Sato N."/>
            <person name="Nozaki H."/>
            <person name="Ogasawara N."/>
            <person name="Kohara Y."/>
            <person name="Kuroiwa T."/>
        </authorList>
    </citation>
    <scope>NUCLEOTIDE SEQUENCE [LARGE SCALE GENOMIC DNA]</scope>
    <source>
        <strain evidence="2 3">10D</strain>
    </source>
</reference>
<dbReference type="RefSeq" id="XP_005536868.1">
    <property type="nucleotide sequence ID" value="XM_005536811.1"/>
</dbReference>
<evidence type="ECO:0000313" key="3">
    <source>
        <dbReference type="Proteomes" id="UP000007014"/>
    </source>
</evidence>
<dbReference type="Gene3D" id="1.25.40.10">
    <property type="entry name" value="Tetratricopeptide repeat domain"/>
    <property type="match status" value="1"/>
</dbReference>
<feature type="region of interest" description="Disordered" evidence="1">
    <location>
        <begin position="868"/>
        <end position="887"/>
    </location>
</feature>
<proteinExistence type="predicted"/>
<reference evidence="2 3" key="2">
    <citation type="journal article" date="2007" name="BMC Biol.">
        <title>A 100%-complete sequence reveals unusually simple genomic features in the hot-spring red alga Cyanidioschyzon merolae.</title>
        <authorList>
            <person name="Nozaki H."/>
            <person name="Takano H."/>
            <person name="Misumi O."/>
            <person name="Terasawa K."/>
            <person name="Matsuzaki M."/>
            <person name="Maruyama S."/>
            <person name="Nishida K."/>
            <person name="Yagisawa F."/>
            <person name="Yoshida Y."/>
            <person name="Fujiwara T."/>
            <person name="Takio S."/>
            <person name="Tamura K."/>
            <person name="Chung S.J."/>
            <person name="Nakamura S."/>
            <person name="Kuroiwa H."/>
            <person name="Tanaka K."/>
            <person name="Sato N."/>
            <person name="Kuroiwa T."/>
        </authorList>
    </citation>
    <scope>NUCLEOTIDE SEQUENCE [LARGE SCALE GENOMIC DNA]</scope>
    <source>
        <strain evidence="2 3">10D</strain>
    </source>
</reference>
<evidence type="ECO:0000313" key="2">
    <source>
        <dbReference type="EMBL" id="BAM80832.1"/>
    </source>
</evidence>
<dbReference type="AlphaFoldDB" id="M1VDJ2"/>